<dbReference type="Gene3D" id="3.40.850.10">
    <property type="entry name" value="Kinesin motor domain"/>
    <property type="match status" value="2"/>
</dbReference>
<dbReference type="SMART" id="SM00129">
    <property type="entry name" value="KISc"/>
    <property type="match status" value="1"/>
</dbReference>
<dbReference type="Pfam" id="PF00225">
    <property type="entry name" value="Kinesin"/>
    <property type="match status" value="1"/>
</dbReference>
<dbReference type="InterPro" id="IPR031852">
    <property type="entry name" value="Vik1/Cik1_MT-bd"/>
</dbReference>
<name>A0A151TRT6_CAJCA</name>
<evidence type="ECO:0000313" key="5">
    <source>
        <dbReference type="EMBL" id="KYP69696.1"/>
    </source>
</evidence>
<dbReference type="Pfam" id="PF16796">
    <property type="entry name" value="Microtub_bd"/>
    <property type="match status" value="1"/>
</dbReference>
<dbReference type="Proteomes" id="UP000075243">
    <property type="component" value="Chromosome 3"/>
</dbReference>
<feature type="region of interest" description="Disordered" evidence="3">
    <location>
        <begin position="173"/>
        <end position="203"/>
    </location>
</feature>
<feature type="region of interest" description="Disordered" evidence="3">
    <location>
        <begin position="1"/>
        <end position="42"/>
    </location>
</feature>
<dbReference type="PANTHER" id="PTHR47972:SF57">
    <property type="entry name" value="P-LOOP NUCLEOSIDE TRIPHOSPHATE HYDROLASE SUPERFAMILY PROTEIN"/>
    <property type="match status" value="1"/>
</dbReference>
<dbReference type="InterPro" id="IPR001752">
    <property type="entry name" value="Kinesin_motor_dom"/>
</dbReference>
<dbReference type="SUPFAM" id="SSF52540">
    <property type="entry name" value="P-loop containing nucleoside triphosphate hydrolases"/>
    <property type="match status" value="1"/>
</dbReference>
<feature type="binding site" evidence="2">
    <location>
        <begin position="563"/>
        <end position="570"/>
    </location>
    <ligand>
        <name>ATP</name>
        <dbReference type="ChEBI" id="CHEBI:30616"/>
    </ligand>
</feature>
<dbReference type="EMBL" id="CM003605">
    <property type="protein sequence ID" value="KYP69696.1"/>
    <property type="molecule type" value="Genomic_DNA"/>
</dbReference>
<dbReference type="GO" id="GO:0008017">
    <property type="term" value="F:microtubule binding"/>
    <property type="evidence" value="ECO:0007669"/>
    <property type="project" value="InterPro"/>
</dbReference>
<evidence type="ECO:0000259" key="4">
    <source>
        <dbReference type="PROSITE" id="PS50067"/>
    </source>
</evidence>
<keyword evidence="6" id="KW-1185">Reference proteome</keyword>
<keyword evidence="2" id="KW-0547">Nucleotide-binding</keyword>
<evidence type="ECO:0000256" key="3">
    <source>
        <dbReference type="SAM" id="MobiDB-lite"/>
    </source>
</evidence>
<sequence length="821" mass="93383">MNPSSNNHTIEPRDLGNASANVSRVNSPQRKVLSESKSQRVFHTPVMADPSTTTLISQVGHKIPEMFRLKQGSYADLPSAKISELMKSTSLDNAPTQSLLSVVNGILEESVEKRNGEIPQRVACLLRKVVQEIERRISTQAEHLRTQNNLFKAREEKYHSRIKVLEALASRTRDESENERIKTEEKKAGELKHTEKTKREEEKENDLKQFENIKKEEKKIHDKEVIRYIKEYIKELEDKNMEISTLKQELESMRKTYEVQCSQLEAKVEEEKKADKKNVIGYVKELEDKKMEISTVKQDLETMKKTYEVQYSQLKAKAEEEKLAYDKKLEDKKIEISTLKQELETEKKTYEVQCSQLETKVEDAKGELKQKSQEYEHLLEKLRNKVIENEAIFESKYHKWTMKENQIRKSMNFQFSYLQNLKLSWESIKQDVMKKQNIYSEECNRLGVNLKPLVDAAENYQIVLAENRKLFNEIQELKGNIRVYCRLRPFLPGQKEKQSIVEHIGENDLVVANPAKTGKDALKTFKFNKVFGPTSTQGEVYSDVQAFIRSVLDGFNVCIFAYGQTGSGKTYTMSGPNNATPESVGVNYRALNDLFSISTIPDATMLPVKSTSDVIKLMDIGLKNRAKGSTAMNERSSRSHSVVSIHVRGVDQKSGSSLHGNLHLVDLAGSERVDRSEVTGDRLKEAQHINKSLSALGDVIFALSQKSSHVPYRNSKLTQLLQSSLGGQAKTLMLVQINSDIKSFSESLSTLKFAERVSGVELGAAKSTKEGRDVRELMEQVASLKDTILVKDEEIEKLQLLKDLKNVYPGANSERIEAASE</sequence>
<proteinExistence type="inferred from homology"/>
<reference evidence="5 6" key="1">
    <citation type="journal article" date="2012" name="Nat. Biotechnol.">
        <title>Draft genome sequence of pigeonpea (Cajanus cajan), an orphan legume crop of resource-poor farmers.</title>
        <authorList>
            <person name="Varshney R.K."/>
            <person name="Chen W."/>
            <person name="Li Y."/>
            <person name="Bharti A.K."/>
            <person name="Saxena R.K."/>
            <person name="Schlueter J.A."/>
            <person name="Donoghue M.T."/>
            <person name="Azam S."/>
            <person name="Fan G."/>
            <person name="Whaley A.M."/>
            <person name="Farmer A.D."/>
            <person name="Sheridan J."/>
            <person name="Iwata A."/>
            <person name="Tuteja R."/>
            <person name="Penmetsa R.V."/>
            <person name="Wu W."/>
            <person name="Upadhyaya H.D."/>
            <person name="Yang S.P."/>
            <person name="Shah T."/>
            <person name="Saxena K.B."/>
            <person name="Michael T."/>
            <person name="McCombie W.R."/>
            <person name="Yang B."/>
            <person name="Zhang G."/>
            <person name="Yang H."/>
            <person name="Wang J."/>
            <person name="Spillane C."/>
            <person name="Cook D.R."/>
            <person name="May G.D."/>
            <person name="Xu X."/>
            <person name="Jackson S.A."/>
        </authorList>
    </citation>
    <scope>NUCLEOTIDE SEQUENCE [LARGE SCALE GENOMIC DNA]</scope>
    <source>
        <strain evidence="6">cv. Asha</strain>
    </source>
</reference>
<dbReference type="InterPro" id="IPR027640">
    <property type="entry name" value="Kinesin-like_fam"/>
</dbReference>
<dbReference type="GO" id="GO:0015630">
    <property type="term" value="C:microtubule cytoskeleton"/>
    <property type="evidence" value="ECO:0007669"/>
    <property type="project" value="TreeGrafter"/>
</dbReference>
<dbReference type="AlphaFoldDB" id="A0A151TRT6"/>
<dbReference type="GO" id="GO:0007018">
    <property type="term" value="P:microtubule-based movement"/>
    <property type="evidence" value="ECO:0007669"/>
    <property type="project" value="InterPro"/>
</dbReference>
<dbReference type="Gene3D" id="1.20.5.170">
    <property type="match status" value="3"/>
</dbReference>
<dbReference type="OMA" id="CLHLETM"/>
<dbReference type="PROSITE" id="PS50067">
    <property type="entry name" value="KINESIN_MOTOR_2"/>
    <property type="match status" value="1"/>
</dbReference>
<keyword evidence="1 2" id="KW-0505">Motor protein</keyword>
<evidence type="ECO:0000256" key="1">
    <source>
        <dbReference type="ARBA" id="ARBA00023175"/>
    </source>
</evidence>
<feature type="domain" description="Kinesin motor" evidence="4">
    <location>
        <begin position="480"/>
        <end position="760"/>
    </location>
</feature>
<accession>A0A151TRT6</accession>
<comment type="similarity">
    <text evidence="2">Belongs to the TRAFAC class myosin-kinesin ATPase superfamily. Kinesin family.</text>
</comment>
<dbReference type="PRINTS" id="PR00380">
    <property type="entry name" value="KINESINHEAVY"/>
</dbReference>
<dbReference type="FunFam" id="3.40.850.10:FF:000178">
    <property type="entry name" value="Kinesin-related protein3"/>
    <property type="match status" value="1"/>
</dbReference>
<dbReference type="InterPro" id="IPR027417">
    <property type="entry name" value="P-loop_NTPase"/>
</dbReference>
<dbReference type="STRING" id="3821.A0A151TRT6"/>
<keyword evidence="2" id="KW-0067">ATP-binding</keyword>
<evidence type="ECO:0000256" key="2">
    <source>
        <dbReference type="PROSITE-ProRule" id="PRU00283"/>
    </source>
</evidence>
<dbReference type="PANTHER" id="PTHR47972">
    <property type="entry name" value="KINESIN-LIKE PROTEIN KLP-3"/>
    <property type="match status" value="1"/>
</dbReference>
<dbReference type="InterPro" id="IPR036961">
    <property type="entry name" value="Kinesin_motor_dom_sf"/>
</dbReference>
<gene>
    <name evidence="5" type="ORF">KK1_008897</name>
</gene>
<dbReference type="Gramene" id="C.cajan_08644.t">
    <property type="protein sequence ID" value="C.cajan_08644.t"/>
    <property type="gene ID" value="C.cajan_08644"/>
</dbReference>
<organism evidence="5 6">
    <name type="scientific">Cajanus cajan</name>
    <name type="common">Pigeon pea</name>
    <name type="synonym">Cajanus indicus</name>
    <dbReference type="NCBI Taxonomy" id="3821"/>
    <lineage>
        <taxon>Eukaryota</taxon>
        <taxon>Viridiplantae</taxon>
        <taxon>Streptophyta</taxon>
        <taxon>Embryophyta</taxon>
        <taxon>Tracheophyta</taxon>
        <taxon>Spermatophyta</taxon>
        <taxon>Magnoliopsida</taxon>
        <taxon>eudicotyledons</taxon>
        <taxon>Gunneridae</taxon>
        <taxon>Pentapetalae</taxon>
        <taxon>rosids</taxon>
        <taxon>fabids</taxon>
        <taxon>Fabales</taxon>
        <taxon>Fabaceae</taxon>
        <taxon>Papilionoideae</taxon>
        <taxon>50 kb inversion clade</taxon>
        <taxon>NPAAA clade</taxon>
        <taxon>indigoferoid/millettioid clade</taxon>
        <taxon>Phaseoleae</taxon>
        <taxon>Cajanus</taxon>
    </lineage>
</organism>
<evidence type="ECO:0000313" key="6">
    <source>
        <dbReference type="Proteomes" id="UP000075243"/>
    </source>
</evidence>
<dbReference type="GO" id="GO:0005524">
    <property type="term" value="F:ATP binding"/>
    <property type="evidence" value="ECO:0007669"/>
    <property type="project" value="UniProtKB-UniRule"/>
</dbReference>
<feature type="compositionally biased region" description="Polar residues" evidence="3">
    <location>
        <begin position="18"/>
        <end position="31"/>
    </location>
</feature>
<protein>
    <submittedName>
        <fullName evidence="5">Kinesin-4</fullName>
    </submittedName>
</protein>
<dbReference type="GO" id="GO:0003777">
    <property type="term" value="F:microtubule motor activity"/>
    <property type="evidence" value="ECO:0007669"/>
    <property type="project" value="InterPro"/>
</dbReference>